<evidence type="ECO:0000256" key="6">
    <source>
        <dbReference type="ARBA" id="ARBA00023310"/>
    </source>
</evidence>
<comment type="caution">
    <text evidence="7">The sequence shown here is derived from an EMBL/GenBank/DDBJ whole genome shotgun (WGS) entry which is preliminary data.</text>
</comment>
<evidence type="ECO:0000313" key="7">
    <source>
        <dbReference type="EMBL" id="PIP53431.1"/>
    </source>
</evidence>
<dbReference type="InterPro" id="IPR000711">
    <property type="entry name" value="ATPase_OSCP/dsu"/>
</dbReference>
<reference evidence="7 8" key="1">
    <citation type="submission" date="2017-09" db="EMBL/GenBank/DDBJ databases">
        <title>Depth-based differentiation of microbial function through sediment-hosted aquifers and enrichment of novel symbionts in the deep terrestrial subsurface.</title>
        <authorList>
            <person name="Probst A.J."/>
            <person name="Ladd B."/>
            <person name="Jarett J.K."/>
            <person name="Geller-Mcgrath D.E."/>
            <person name="Sieber C.M."/>
            <person name="Emerson J.B."/>
            <person name="Anantharaman K."/>
            <person name="Thomas B.C."/>
            <person name="Malmstrom R."/>
            <person name="Stieglmeier M."/>
            <person name="Klingl A."/>
            <person name="Woyke T."/>
            <person name="Ryan C.M."/>
            <person name="Banfield J.F."/>
        </authorList>
    </citation>
    <scope>NUCLEOTIDE SEQUENCE [LARGE SCALE GENOMIC DNA]</scope>
    <source>
        <strain evidence="7">CG23_combo_of_CG06-09_8_20_14_all_34_8</strain>
    </source>
</reference>
<keyword evidence="4" id="KW-0406">Ion transport</keyword>
<dbReference type="GO" id="GO:0046933">
    <property type="term" value="F:proton-transporting ATP synthase activity, rotational mechanism"/>
    <property type="evidence" value="ECO:0007669"/>
    <property type="project" value="InterPro"/>
</dbReference>
<keyword evidence="3" id="KW-0375">Hydrogen ion transport</keyword>
<evidence type="ECO:0000256" key="4">
    <source>
        <dbReference type="ARBA" id="ARBA00023065"/>
    </source>
</evidence>
<proteinExistence type="predicted"/>
<evidence type="ECO:0000313" key="8">
    <source>
        <dbReference type="Proteomes" id="UP000229459"/>
    </source>
</evidence>
<keyword evidence="5" id="KW-0472">Membrane</keyword>
<dbReference type="EMBL" id="PCSR01000022">
    <property type="protein sequence ID" value="PIP53431.1"/>
    <property type="molecule type" value="Genomic_DNA"/>
</dbReference>
<name>A0A2H0B722_9BACT</name>
<accession>A0A2H0B722</accession>
<keyword evidence="6" id="KW-0066">ATP synthesis</keyword>
<organism evidence="7 8">
    <name type="scientific">Candidatus Beckwithbacteria bacterium CG23_combo_of_CG06-09_8_20_14_all_34_8</name>
    <dbReference type="NCBI Taxonomy" id="1974497"/>
    <lineage>
        <taxon>Bacteria</taxon>
        <taxon>Candidatus Beckwithiibacteriota</taxon>
    </lineage>
</organism>
<evidence type="ECO:0000256" key="1">
    <source>
        <dbReference type="ARBA" id="ARBA00004370"/>
    </source>
</evidence>
<evidence type="ECO:0000256" key="3">
    <source>
        <dbReference type="ARBA" id="ARBA00022781"/>
    </source>
</evidence>
<comment type="subcellular location">
    <subcellularLocation>
        <location evidence="1">Membrane</location>
    </subcellularLocation>
</comment>
<dbReference type="Proteomes" id="UP000229459">
    <property type="component" value="Unassembled WGS sequence"/>
</dbReference>
<dbReference type="AlphaFoldDB" id="A0A2H0B722"/>
<dbReference type="GO" id="GO:0016020">
    <property type="term" value="C:membrane"/>
    <property type="evidence" value="ECO:0007669"/>
    <property type="project" value="UniProtKB-SubCell"/>
</dbReference>
<dbReference type="InterPro" id="IPR020781">
    <property type="entry name" value="ATPase_OSCP/d_CS"/>
</dbReference>
<dbReference type="PRINTS" id="PR00125">
    <property type="entry name" value="ATPASEDELTA"/>
</dbReference>
<protein>
    <submittedName>
        <fullName evidence="7">Uncharacterized protein</fullName>
    </submittedName>
</protein>
<sequence length="192" mass="21909">MQKGVEKLAQQLLNEIWSTTELKKVSLALEGLSHASGFKSSALAIVSNSRLSDEVKATQLLNLFNDIEIPVLQSFFAGVFSEGEFWLFSSKQFDYFDEFVRSFQITTEKLQVVQLVVAVELFPREQMVIAKQLSDSLERQVMLDLKVNPSIVGGAQIRVGNLVFDYTLRSKFNQFERQWINRMARTTEFVGE</sequence>
<gene>
    <name evidence="7" type="ORF">COX08_01035</name>
</gene>
<keyword evidence="2" id="KW-0813">Transport</keyword>
<dbReference type="PROSITE" id="PS00389">
    <property type="entry name" value="ATPASE_DELTA"/>
    <property type="match status" value="1"/>
</dbReference>
<evidence type="ECO:0000256" key="5">
    <source>
        <dbReference type="ARBA" id="ARBA00023136"/>
    </source>
</evidence>
<dbReference type="Pfam" id="PF00213">
    <property type="entry name" value="OSCP"/>
    <property type="match status" value="1"/>
</dbReference>
<evidence type="ECO:0000256" key="2">
    <source>
        <dbReference type="ARBA" id="ARBA00022448"/>
    </source>
</evidence>